<protein>
    <recommendedName>
        <fullName evidence="2">Transglycosylase SLT domain-containing protein</fullName>
    </recommendedName>
</protein>
<evidence type="ECO:0000313" key="3">
    <source>
        <dbReference type="EMBL" id="POP53323.1"/>
    </source>
</evidence>
<dbReference type="EMBL" id="RHGB01000001">
    <property type="protein sequence ID" value="RNL67706.1"/>
    <property type="molecule type" value="Genomic_DNA"/>
</dbReference>
<dbReference type="SUPFAM" id="SSF53955">
    <property type="entry name" value="Lysozyme-like"/>
    <property type="match status" value="1"/>
</dbReference>
<keyword evidence="1" id="KW-0732">Signal</keyword>
<evidence type="ECO:0000256" key="1">
    <source>
        <dbReference type="SAM" id="SignalP"/>
    </source>
</evidence>
<evidence type="ECO:0000259" key="2">
    <source>
        <dbReference type="Pfam" id="PF19489"/>
    </source>
</evidence>
<reference evidence="4 6" key="2">
    <citation type="submission" date="2018-10" db="EMBL/GenBank/DDBJ databases">
        <title>Draft genome sequence of Zhongshania sp. DSW25-10.</title>
        <authorList>
            <person name="Oh J."/>
        </authorList>
    </citation>
    <scope>NUCLEOTIDE SEQUENCE [LARGE SCALE GENOMIC DNA]</scope>
    <source>
        <strain evidence="4 6">DSW25-10</strain>
    </source>
</reference>
<evidence type="ECO:0000313" key="5">
    <source>
        <dbReference type="Proteomes" id="UP000237222"/>
    </source>
</evidence>
<dbReference type="CDD" id="cd00442">
    <property type="entry name" value="Lyz-like"/>
    <property type="match status" value="1"/>
</dbReference>
<dbReference type="InterPro" id="IPR045795">
    <property type="entry name" value="SLT_4"/>
</dbReference>
<dbReference type="EMBL" id="PQGG01000017">
    <property type="protein sequence ID" value="POP53323.1"/>
    <property type="molecule type" value="Genomic_DNA"/>
</dbReference>
<name>A0A2S4HH72_9GAMM</name>
<dbReference type="PROSITE" id="PS51257">
    <property type="entry name" value="PROKAR_LIPOPROTEIN"/>
    <property type="match status" value="1"/>
</dbReference>
<dbReference type="Proteomes" id="UP000274695">
    <property type="component" value="Unassembled WGS sequence"/>
</dbReference>
<dbReference type="OrthoDB" id="9789144at2"/>
<dbReference type="Proteomes" id="UP000237222">
    <property type="component" value="Unassembled WGS sequence"/>
</dbReference>
<organism evidence="3 5">
    <name type="scientific">Zhongshania marina</name>
    <dbReference type="NCBI Taxonomy" id="2304603"/>
    <lineage>
        <taxon>Bacteria</taxon>
        <taxon>Pseudomonadati</taxon>
        <taxon>Pseudomonadota</taxon>
        <taxon>Gammaproteobacteria</taxon>
        <taxon>Cellvibrionales</taxon>
        <taxon>Spongiibacteraceae</taxon>
        <taxon>Zhongshania</taxon>
    </lineage>
</organism>
<dbReference type="Pfam" id="PF19489">
    <property type="entry name" value="SLT_4"/>
    <property type="match status" value="1"/>
</dbReference>
<evidence type="ECO:0000313" key="4">
    <source>
        <dbReference type="EMBL" id="RNL67706.1"/>
    </source>
</evidence>
<feature type="domain" description="Transglycosylase SLT" evidence="2">
    <location>
        <begin position="6"/>
        <end position="187"/>
    </location>
</feature>
<comment type="caution">
    <text evidence="3">The sequence shown here is derived from an EMBL/GenBank/DDBJ whole genome shotgun (WGS) entry which is preliminary data.</text>
</comment>
<feature type="signal peptide" evidence="1">
    <location>
        <begin position="1"/>
        <end position="17"/>
    </location>
</feature>
<reference evidence="3 5" key="1">
    <citation type="submission" date="2018-01" db="EMBL/GenBank/DDBJ databases">
        <authorList>
            <person name="Yu X.-D."/>
        </authorList>
    </citation>
    <scope>NUCLEOTIDE SEQUENCE [LARGE SCALE GENOMIC DNA]</scope>
    <source>
        <strain evidence="3 5">ZX-21</strain>
    </source>
</reference>
<feature type="chain" id="PRO_5015417309" description="Transglycosylase SLT domain-containing protein" evidence="1">
    <location>
        <begin position="18"/>
        <end position="201"/>
    </location>
</feature>
<dbReference type="RefSeq" id="WP_103683847.1">
    <property type="nucleotide sequence ID" value="NZ_PQGG01000017.1"/>
</dbReference>
<dbReference type="AlphaFoldDB" id="A0A2S4HH72"/>
<gene>
    <name evidence="3" type="ORF">C0068_07355</name>
    <name evidence="4" type="ORF">D0911_01385</name>
</gene>
<dbReference type="Gene3D" id="1.10.530.10">
    <property type="match status" value="1"/>
</dbReference>
<sequence>MKIVGLLLLVLTMSACTTSPPRNPGDICSIFREKDGWYDDAKDASKKWNSPIPIMMAIMYQESRFVAKAKPPKKYWLGFIPAGRMSDAYGYAQAKDGTWKWYVDKSGNWGADRDDFTDAIDFVAWYNNTSNKINGISNTDAYSLYMAYHEGHGGFKKRSFDKKPWLKRVASNVTSRAASYGAQLSRCEKDLKSGGWFFGIF</sequence>
<dbReference type="InterPro" id="IPR023346">
    <property type="entry name" value="Lysozyme-like_dom_sf"/>
</dbReference>
<keyword evidence="6" id="KW-1185">Reference proteome</keyword>
<proteinExistence type="predicted"/>
<accession>A0A2S4HH72</accession>
<evidence type="ECO:0000313" key="6">
    <source>
        <dbReference type="Proteomes" id="UP000274695"/>
    </source>
</evidence>